<feature type="transmembrane region" description="Helical" evidence="1">
    <location>
        <begin position="301"/>
        <end position="322"/>
    </location>
</feature>
<name>A0A1H4CLX0_9FIRM</name>
<dbReference type="GO" id="GO:0015813">
    <property type="term" value="P:L-glutamate transmembrane transport"/>
    <property type="evidence" value="ECO:0007669"/>
    <property type="project" value="UniProtKB-UniRule"/>
</dbReference>
<gene>
    <name evidence="3" type="ORF">SAMN04515656_11627</name>
</gene>
<keyword evidence="1" id="KW-0915">Sodium</keyword>
<keyword evidence="1" id="KW-0769">Symport</keyword>
<feature type="transmembrane region" description="Helical" evidence="1">
    <location>
        <begin position="30"/>
        <end position="54"/>
    </location>
</feature>
<accession>A0A1H4CLX0</accession>
<evidence type="ECO:0000313" key="4">
    <source>
        <dbReference type="Proteomes" id="UP000199394"/>
    </source>
</evidence>
<organism evidence="3 4">
    <name type="scientific">Eubacterium aggregans</name>
    <dbReference type="NCBI Taxonomy" id="81409"/>
    <lineage>
        <taxon>Bacteria</taxon>
        <taxon>Bacillati</taxon>
        <taxon>Bacillota</taxon>
        <taxon>Clostridia</taxon>
        <taxon>Eubacteriales</taxon>
        <taxon>Eubacteriaceae</taxon>
        <taxon>Eubacterium</taxon>
    </lineage>
</organism>
<dbReference type="STRING" id="81409.SAMN04515656_11627"/>
<feature type="transmembrane region" description="Helical" evidence="1">
    <location>
        <begin position="371"/>
        <end position="398"/>
    </location>
</feature>
<evidence type="ECO:0000256" key="1">
    <source>
        <dbReference type="HAMAP-Rule" id="MF_02062"/>
    </source>
</evidence>
<dbReference type="InterPro" id="IPR004445">
    <property type="entry name" value="GltS"/>
</dbReference>
<proteinExistence type="inferred from homology"/>
<dbReference type="Proteomes" id="UP000199394">
    <property type="component" value="Unassembled WGS sequence"/>
</dbReference>
<dbReference type="GO" id="GO:0015501">
    <property type="term" value="F:glutamate:sodium symporter activity"/>
    <property type="evidence" value="ECO:0007669"/>
    <property type="project" value="UniProtKB-UniRule"/>
</dbReference>
<keyword evidence="1" id="KW-0739">Sodium transport</keyword>
<reference evidence="3 4" key="1">
    <citation type="submission" date="2016-10" db="EMBL/GenBank/DDBJ databases">
        <authorList>
            <person name="de Groot N.N."/>
        </authorList>
    </citation>
    <scope>NUCLEOTIDE SEQUENCE [LARGE SCALE GENOMIC DNA]</scope>
    <source>
        <strain evidence="3 4">SR12</strain>
    </source>
</reference>
<keyword evidence="1" id="KW-0812">Transmembrane</keyword>
<comment type="caution">
    <text evidence="1">Lacks conserved residue(s) required for the propagation of feature annotation.</text>
</comment>
<comment type="subcellular location">
    <subcellularLocation>
        <location evidence="1">Cell membrane</location>
        <topology evidence="1">Multi-pass membrane protein</topology>
    </subcellularLocation>
</comment>
<feature type="transmembrane region" description="Helical" evidence="1">
    <location>
        <begin position="91"/>
        <end position="108"/>
    </location>
</feature>
<feature type="transmembrane region" description="Helical" evidence="1">
    <location>
        <begin position="115"/>
        <end position="136"/>
    </location>
</feature>
<dbReference type="AlphaFoldDB" id="A0A1H4CLX0"/>
<sequence length="399" mass="42048">MIITLDMIQTLGVAAVVLYLGEFLRKHIPILARFCIPAPVVGGLLFSLVTLLGYTTDLFQISFDLTLQEVCMTAFFTSIGFGASFKSLRHGGLPLVLFVILVIGLILLQNLVALGMSYVVGVSPLLALCTGSIPMVGGHGSAGAFGPMLKAAGVDGATSIAMAAATFGLVAGSLLGGPLGKRLIDTFNLTQGLEERHVILDTEVEVEGDTSSILAGNLTRGICQLAIAMGIGTLISWAIAQSGLNFPSYIGAMIAASILRNISDETGAFPVYDFEIAEVGEATLSLFLAMALMSLQLWQLAALAIPLILMLTAQVLLMTLFARFVVFPLMGRDYDAAIITAGTCGFGMGATPNAMANMQALTEKYLPSEKAFLIIPIAGALFVDFFNSIIVTFFINLLS</sequence>
<dbReference type="Pfam" id="PF03616">
    <property type="entry name" value="Glt_symporter"/>
    <property type="match status" value="1"/>
</dbReference>
<keyword evidence="1" id="KW-1003">Cell membrane</keyword>
<keyword evidence="1" id="KW-0813">Transport</keyword>
<dbReference type="OrthoDB" id="4921038at2"/>
<keyword evidence="4" id="KW-1185">Reference proteome</keyword>
<dbReference type="HAMAP" id="MF_02062">
    <property type="entry name" value="GltS"/>
    <property type="match status" value="1"/>
</dbReference>
<keyword evidence="1" id="KW-0472">Membrane</keyword>
<feature type="transmembrane region" description="Helical" evidence="1">
    <location>
        <begin position="221"/>
        <end position="240"/>
    </location>
</feature>
<dbReference type="PANTHER" id="PTHR36178:SF1">
    <property type="entry name" value="SODIUM_GLUTAMATE SYMPORTER"/>
    <property type="match status" value="1"/>
</dbReference>
<keyword evidence="1" id="KW-0406">Ion transport</keyword>
<keyword evidence="1" id="KW-0029">Amino-acid transport</keyword>
<dbReference type="RefSeq" id="WP_090308185.1">
    <property type="nucleotide sequence ID" value="NZ_FNRK01000016.1"/>
</dbReference>
<feature type="transmembrane region" description="Helical" evidence="1">
    <location>
        <begin position="156"/>
        <end position="175"/>
    </location>
</feature>
<comment type="similarity">
    <text evidence="1">Belongs to the glutamate:Na(+) symporter (ESS) (TC 2.A.27) family.</text>
</comment>
<evidence type="ECO:0000256" key="2">
    <source>
        <dbReference type="NCBIfam" id="TIGR00210"/>
    </source>
</evidence>
<protein>
    <recommendedName>
        <fullName evidence="1 2">Sodium/glutamate symporter</fullName>
    </recommendedName>
</protein>
<comment type="function">
    <text evidence="1">Catalyzes the sodium-dependent transport of glutamate.</text>
</comment>
<evidence type="ECO:0000313" key="3">
    <source>
        <dbReference type="EMBL" id="SEA61319.1"/>
    </source>
</evidence>
<dbReference type="EMBL" id="FNRK01000016">
    <property type="protein sequence ID" value="SEA61319.1"/>
    <property type="molecule type" value="Genomic_DNA"/>
</dbReference>
<feature type="transmembrane region" description="Helical" evidence="1">
    <location>
        <begin position="334"/>
        <end position="351"/>
    </location>
</feature>
<dbReference type="GO" id="GO:0005886">
    <property type="term" value="C:plasma membrane"/>
    <property type="evidence" value="ECO:0007669"/>
    <property type="project" value="UniProtKB-SubCell"/>
</dbReference>
<keyword evidence="1" id="KW-1133">Transmembrane helix</keyword>
<dbReference type="PANTHER" id="PTHR36178">
    <property type="entry name" value="SLR0625 PROTEIN"/>
    <property type="match status" value="1"/>
</dbReference>
<dbReference type="NCBIfam" id="TIGR00210">
    <property type="entry name" value="gltS"/>
    <property type="match status" value="1"/>
</dbReference>